<dbReference type="RefSeq" id="XP_024664311.1">
    <property type="nucleotide sequence ID" value="XM_024808543.1"/>
</dbReference>
<dbReference type="AlphaFoldDB" id="A0A2T0FHA9"/>
<evidence type="ECO:0000259" key="3">
    <source>
        <dbReference type="Pfam" id="PF01883"/>
    </source>
</evidence>
<dbReference type="GO" id="GO:0051604">
    <property type="term" value="P:protein maturation"/>
    <property type="evidence" value="ECO:0007669"/>
    <property type="project" value="InterPro"/>
</dbReference>
<dbReference type="Gene3D" id="3.30.300.130">
    <property type="entry name" value="Fe-S cluster assembly (FSCA)"/>
    <property type="match status" value="1"/>
</dbReference>
<evidence type="ECO:0000313" key="4">
    <source>
        <dbReference type="EMBL" id="PRT54366.1"/>
    </source>
</evidence>
<evidence type="ECO:0000256" key="1">
    <source>
        <dbReference type="ARBA" id="ARBA00010381"/>
    </source>
</evidence>
<comment type="caution">
    <text evidence="4">The sequence shown here is derived from an EMBL/GenBank/DDBJ whole genome shotgun (WGS) entry which is preliminary data.</text>
</comment>
<dbReference type="PANTHER" id="PTHR12377:SF0">
    <property type="entry name" value="CYTOSOLIC IRON-SULFUR ASSEMBLY COMPONENT 2B"/>
    <property type="match status" value="1"/>
</dbReference>
<dbReference type="Proteomes" id="UP000238350">
    <property type="component" value="Unassembled WGS sequence"/>
</dbReference>
<dbReference type="SUPFAM" id="SSF117916">
    <property type="entry name" value="Fe-S cluster assembly (FSCA) domain-like"/>
    <property type="match status" value="1"/>
</dbReference>
<dbReference type="InterPro" id="IPR039796">
    <property type="entry name" value="MIP18"/>
</dbReference>
<evidence type="ECO:0000313" key="5">
    <source>
        <dbReference type="Proteomes" id="UP000238350"/>
    </source>
</evidence>
<dbReference type="InterPro" id="IPR034904">
    <property type="entry name" value="FSCA_dom_sf"/>
</dbReference>
<sequence>MAEPINSNPTVLEEWQLPTRAETKNDCVELELGELARFSLFSPPPIAEPEADAPELTDDEIEPIDAQEIFDLIASISDPEHPLTLGQLAVVQLDRIYVTDTGSPDEIAKVHVEITPTITHCSLATLIGLGIRVRLERSLPPRYRIKITVTPGSHQSEEQVNKQLNDKERVAAACENEQLVKVISQMLATCK</sequence>
<keyword evidence="5" id="KW-1185">Reference proteome</keyword>
<organism evidence="4 5">
    <name type="scientific">Wickerhamiella sorbophila</name>
    <dbReference type="NCBI Taxonomy" id="45607"/>
    <lineage>
        <taxon>Eukaryota</taxon>
        <taxon>Fungi</taxon>
        <taxon>Dikarya</taxon>
        <taxon>Ascomycota</taxon>
        <taxon>Saccharomycotina</taxon>
        <taxon>Dipodascomycetes</taxon>
        <taxon>Dipodascales</taxon>
        <taxon>Trichomonascaceae</taxon>
        <taxon>Wickerhamiella</taxon>
    </lineage>
</organism>
<dbReference type="GO" id="GO:0007059">
    <property type="term" value="P:chromosome segregation"/>
    <property type="evidence" value="ECO:0007669"/>
    <property type="project" value="UniProtKB-KW"/>
</dbReference>
<dbReference type="InterPro" id="IPR002744">
    <property type="entry name" value="MIP18-like"/>
</dbReference>
<reference evidence="4 5" key="1">
    <citation type="submission" date="2017-04" db="EMBL/GenBank/DDBJ databases">
        <title>Genome sequencing of [Candida] sorbophila.</title>
        <authorList>
            <person name="Ahn J.O."/>
        </authorList>
    </citation>
    <scope>NUCLEOTIDE SEQUENCE [LARGE SCALE GENOMIC DNA]</scope>
    <source>
        <strain evidence="4 5">DS02</strain>
    </source>
</reference>
<feature type="domain" description="MIP18 family-like" evidence="3">
    <location>
        <begin position="67"/>
        <end position="144"/>
    </location>
</feature>
<dbReference type="STRING" id="45607.A0A2T0FHA9"/>
<name>A0A2T0FHA9_9ASCO</name>
<dbReference type="Pfam" id="PF01883">
    <property type="entry name" value="FeS_assembly_P"/>
    <property type="match status" value="1"/>
</dbReference>
<protein>
    <recommendedName>
        <fullName evidence="3">MIP18 family-like domain-containing protein</fullName>
    </recommendedName>
</protein>
<keyword evidence="2" id="KW-0159">Chromosome partition</keyword>
<dbReference type="GeneID" id="36515734"/>
<gene>
    <name evidence="4" type="ORF">B9G98_01986</name>
</gene>
<proteinExistence type="inferred from homology"/>
<accession>A0A2T0FHA9</accession>
<dbReference type="FunFam" id="3.30.300.130:FF:000004">
    <property type="entry name" value="cytosolic iron-sulfur assembly component 2A"/>
    <property type="match status" value="1"/>
</dbReference>
<dbReference type="Gene3D" id="6.10.250.1280">
    <property type="match status" value="1"/>
</dbReference>
<dbReference type="OrthoDB" id="2746at2759"/>
<dbReference type="EMBL" id="NDIQ01000021">
    <property type="protein sequence ID" value="PRT54366.1"/>
    <property type="molecule type" value="Genomic_DNA"/>
</dbReference>
<evidence type="ECO:0000256" key="2">
    <source>
        <dbReference type="ARBA" id="ARBA00022829"/>
    </source>
</evidence>
<dbReference type="PANTHER" id="PTHR12377">
    <property type="entry name" value="CYTOSOLIC IRON-SULFUR ASSEMBLY COMPONENT 2B-RELATED"/>
    <property type="match status" value="1"/>
</dbReference>
<comment type="similarity">
    <text evidence="1">Belongs to the MIP18 family.</text>
</comment>